<dbReference type="EMBL" id="JADEWN010000055">
    <property type="protein sequence ID" value="MBE9192444.1"/>
    <property type="molecule type" value="Genomic_DNA"/>
</dbReference>
<keyword evidence="3" id="KW-1185">Reference proteome</keyword>
<proteinExistence type="predicted"/>
<dbReference type="InterPro" id="IPR015915">
    <property type="entry name" value="Kelch-typ_b-propeller"/>
</dbReference>
<dbReference type="Proteomes" id="UP000651156">
    <property type="component" value="Unassembled WGS sequence"/>
</dbReference>
<dbReference type="PANTHER" id="PTHR46773:SF5">
    <property type="entry name" value="OS04G0487100 PROTEIN"/>
    <property type="match status" value="1"/>
</dbReference>
<dbReference type="InterPro" id="IPR053256">
    <property type="entry name" value="Kelch_repeat-containing"/>
</dbReference>
<reference evidence="2 3" key="1">
    <citation type="submission" date="2020-10" db="EMBL/GenBank/DDBJ databases">
        <authorList>
            <person name="Castelo-Branco R."/>
            <person name="Eusebio N."/>
            <person name="Adriana R."/>
            <person name="Vieira A."/>
            <person name="Brugerolle De Fraissinette N."/>
            <person name="Rezende De Castro R."/>
            <person name="Schneider M.P."/>
            <person name="Vasconcelos V."/>
            <person name="Leao P.N."/>
        </authorList>
    </citation>
    <scope>NUCLEOTIDE SEQUENCE [LARGE SCALE GENOMIC DNA]</scope>
    <source>
        <strain evidence="2 3">LEGE 06123</strain>
    </source>
</reference>
<dbReference type="SUPFAM" id="SSF117281">
    <property type="entry name" value="Kelch motif"/>
    <property type="match status" value="1"/>
</dbReference>
<comment type="caution">
    <text evidence="2">The sequence shown here is derived from an EMBL/GenBank/DDBJ whole genome shotgun (WGS) entry which is preliminary data.</text>
</comment>
<dbReference type="InterPro" id="IPR006652">
    <property type="entry name" value="Kelch_1"/>
</dbReference>
<sequence length="718" mass="75443">MPTYLSLDFSTTTPGTVADKNGLGTGFSSVQANSTGDAYDLSLINVDTASSSLVLTATQGSNAAANNLKNALQVAVDTITQPFRISTRLKGPVTNLNAAYKQGGIFVGSDQDNYAKLVVVNNGKQLKLQFYKEQNGIGASIGEITGLNWAGIDTLDLYLTGDPQSKTINAAYRVNSNTALPTALQQVQIGAGAASFFANSATSRAGILAFTGQSKKVDVTFDYFGVNSLGSANPDFNQINWSNVKLSPLGRTESSGIVANNKLYLFGGYIDNTYTPTKQSHAYDPVINTWQRIADLPTAISHAGIAVTGNNIYLAGGYPGKEPRGQTFATNEVWRYNTVQNKWFAMPSLPAARGSGELSVLNGRLHFFGGVNANRIDQGTHWVLPLNGGQWTNLAPLPNPRSHMADAVVGGKLYAIGGQVGSEHEGAQAAVNVYHPATNTWKSAKSLPQALSHVSASTFVMDGKIIIAGGMLADGTDISEVKAYDPLADSWSVLSPIPGPRSSGVAGRIGNNIYFATGASPGFSATTFKGVPVKNQVVQNDAQALYRINIGSSTPYIDSQGNVWLGDTGLFNPQGAIALNGGPVNPTPAIANTLDGTLYQSFRGKVGDNTIAMSSRVLSLDLPIGTPQSVDIKLHFAELYYGAPGRAAGGAGKRVFDVIAEGQTILNNFDIFAASGDALKAVVVPINGIQVNDGTLNLQFKAEQDFASISAIEVLAAT</sequence>
<dbReference type="InterPro" id="IPR021720">
    <property type="entry name" value="Malectin_dom"/>
</dbReference>
<name>A0ABR9UW21_9CHRO</name>
<dbReference type="Gene3D" id="2.120.10.80">
    <property type="entry name" value="Kelch-type beta propeller"/>
    <property type="match status" value="2"/>
</dbReference>
<protein>
    <submittedName>
        <fullName evidence="2">Galactose oxidase</fullName>
    </submittedName>
</protein>
<dbReference type="Pfam" id="PF11721">
    <property type="entry name" value="Malectin"/>
    <property type="match status" value="1"/>
</dbReference>
<dbReference type="Pfam" id="PF24681">
    <property type="entry name" value="Kelch_KLHDC2_KLHL20_DRC7"/>
    <property type="match status" value="1"/>
</dbReference>
<evidence type="ECO:0000313" key="2">
    <source>
        <dbReference type="EMBL" id="MBE9192444.1"/>
    </source>
</evidence>
<gene>
    <name evidence="2" type="ORF">IQ230_19245</name>
</gene>
<organism evidence="2 3">
    <name type="scientific">Gloeocapsopsis crepidinum LEGE 06123</name>
    <dbReference type="NCBI Taxonomy" id="588587"/>
    <lineage>
        <taxon>Bacteria</taxon>
        <taxon>Bacillati</taxon>
        <taxon>Cyanobacteriota</taxon>
        <taxon>Cyanophyceae</taxon>
        <taxon>Oscillatoriophycideae</taxon>
        <taxon>Chroococcales</taxon>
        <taxon>Chroococcaceae</taxon>
        <taxon>Gloeocapsopsis</taxon>
    </lineage>
</organism>
<evidence type="ECO:0000259" key="1">
    <source>
        <dbReference type="Pfam" id="PF11721"/>
    </source>
</evidence>
<dbReference type="PANTHER" id="PTHR46773">
    <property type="match status" value="1"/>
</dbReference>
<evidence type="ECO:0000313" key="3">
    <source>
        <dbReference type="Proteomes" id="UP000651156"/>
    </source>
</evidence>
<dbReference type="SMART" id="SM00612">
    <property type="entry name" value="Kelch"/>
    <property type="match status" value="5"/>
</dbReference>
<dbReference type="Pfam" id="PF01344">
    <property type="entry name" value="Kelch_1"/>
    <property type="match status" value="1"/>
</dbReference>
<feature type="domain" description="Malectin" evidence="1">
    <location>
        <begin position="546"/>
        <end position="703"/>
    </location>
</feature>
<dbReference type="RefSeq" id="WP_193933870.1">
    <property type="nucleotide sequence ID" value="NZ_CAWPMZ010000091.1"/>
</dbReference>
<accession>A0ABR9UW21</accession>
<dbReference type="Gene3D" id="2.60.120.430">
    <property type="entry name" value="Galactose-binding lectin"/>
    <property type="match status" value="1"/>
</dbReference>